<feature type="binding site" evidence="7">
    <location>
        <position position="99"/>
    </location>
    <ligand>
        <name>S-adenosyl-L-methionine</name>
        <dbReference type="ChEBI" id="CHEBI:59789"/>
    </ligand>
</feature>
<dbReference type="InterPro" id="IPR003358">
    <property type="entry name" value="tRNA_(Gua-N-7)_MeTrfase_Trmb"/>
</dbReference>
<keyword evidence="5 7" id="KW-0949">S-adenosyl-L-methionine</keyword>
<evidence type="ECO:0000313" key="9">
    <source>
        <dbReference type="Proteomes" id="UP000823615"/>
    </source>
</evidence>
<dbReference type="NCBIfam" id="TIGR00091">
    <property type="entry name" value="tRNA (guanosine(46)-N7)-methyltransferase TrmB"/>
    <property type="match status" value="1"/>
</dbReference>
<name>A0A9D9H6B6_9SPIO</name>
<evidence type="ECO:0000256" key="6">
    <source>
        <dbReference type="ARBA" id="ARBA00022694"/>
    </source>
</evidence>
<dbReference type="Proteomes" id="UP000823615">
    <property type="component" value="Unassembled WGS sequence"/>
</dbReference>
<sequence>MDLTDKELLERINNIELREGKERTVKSYVLRNNVISPKSERIIKEHMNHYGFFFEDAPLDYAKLFGNNNPVVIEIGFGNGDTTAEVAIRRPEFNYIGIEVFLQGFVNLLGELGKRDIENVRIIRFNAVDVLNHMIPDGSVEGFHIFFPDPWQKKRHHKRRLMNPEFLHLLASKIRKGGYIYMVTDWEEYAEEVLELSTHEELLYNPFGGFAPPVTWRPVTKFEQKGMDSEHPINEIWLERVDHSSHS</sequence>
<keyword evidence="3 7" id="KW-0489">Methyltransferase</keyword>
<dbReference type="InterPro" id="IPR055361">
    <property type="entry name" value="tRNA_methyltr_TrmB_bact"/>
</dbReference>
<comment type="catalytic activity">
    <reaction evidence="1 7">
        <text>guanosine(46) in tRNA + S-adenosyl-L-methionine = N(7)-methylguanosine(46) in tRNA + S-adenosyl-L-homocysteine</text>
        <dbReference type="Rhea" id="RHEA:42708"/>
        <dbReference type="Rhea" id="RHEA-COMP:10188"/>
        <dbReference type="Rhea" id="RHEA-COMP:10189"/>
        <dbReference type="ChEBI" id="CHEBI:57856"/>
        <dbReference type="ChEBI" id="CHEBI:59789"/>
        <dbReference type="ChEBI" id="CHEBI:74269"/>
        <dbReference type="ChEBI" id="CHEBI:74480"/>
        <dbReference type="EC" id="2.1.1.33"/>
    </reaction>
</comment>
<comment type="function">
    <text evidence="2 7">Catalyzes the formation of N(7)-methylguanine at position 46 (m7G46) in tRNA.</text>
</comment>
<dbReference type="PANTHER" id="PTHR23417:SF14">
    <property type="entry name" value="PENTACOTRIPEPTIDE-REPEAT REGION OF PRORP DOMAIN-CONTAINING PROTEIN"/>
    <property type="match status" value="1"/>
</dbReference>
<feature type="binding site" evidence="7">
    <location>
        <position position="126"/>
    </location>
    <ligand>
        <name>S-adenosyl-L-methionine</name>
        <dbReference type="ChEBI" id="CHEBI:59789"/>
    </ligand>
</feature>
<keyword evidence="4 7" id="KW-0808">Transferase</keyword>
<feature type="binding site" evidence="7">
    <location>
        <begin position="220"/>
        <end position="223"/>
    </location>
    <ligand>
        <name>substrate</name>
    </ligand>
</feature>
<evidence type="ECO:0000313" key="8">
    <source>
        <dbReference type="EMBL" id="MBO8436777.1"/>
    </source>
</evidence>
<reference evidence="8" key="1">
    <citation type="submission" date="2020-10" db="EMBL/GenBank/DDBJ databases">
        <authorList>
            <person name="Gilroy R."/>
        </authorList>
    </citation>
    <scope>NUCLEOTIDE SEQUENCE</scope>
    <source>
        <strain evidence="8">7293</strain>
    </source>
</reference>
<reference evidence="8" key="2">
    <citation type="journal article" date="2021" name="PeerJ">
        <title>Extensive microbial diversity within the chicken gut microbiome revealed by metagenomics and culture.</title>
        <authorList>
            <person name="Gilroy R."/>
            <person name="Ravi A."/>
            <person name="Getino M."/>
            <person name="Pursley I."/>
            <person name="Horton D.L."/>
            <person name="Alikhan N.F."/>
            <person name="Baker D."/>
            <person name="Gharbi K."/>
            <person name="Hall N."/>
            <person name="Watson M."/>
            <person name="Adriaenssens E.M."/>
            <person name="Foster-Nyarko E."/>
            <person name="Jarju S."/>
            <person name="Secka A."/>
            <person name="Antonio M."/>
            <person name="Oren A."/>
            <person name="Chaudhuri R.R."/>
            <person name="La Ragione R."/>
            <person name="Hildebrand F."/>
            <person name="Pallen M.J."/>
        </authorList>
    </citation>
    <scope>NUCLEOTIDE SEQUENCE</scope>
    <source>
        <strain evidence="8">7293</strain>
    </source>
</reference>
<dbReference type="Gene3D" id="3.40.50.150">
    <property type="entry name" value="Vaccinia Virus protein VP39"/>
    <property type="match status" value="1"/>
</dbReference>
<evidence type="ECO:0000256" key="5">
    <source>
        <dbReference type="ARBA" id="ARBA00022691"/>
    </source>
</evidence>
<dbReference type="CDD" id="cd02440">
    <property type="entry name" value="AdoMet_MTases"/>
    <property type="match status" value="1"/>
</dbReference>
<feature type="binding site" evidence="7">
    <location>
        <position position="153"/>
    </location>
    <ligand>
        <name>substrate</name>
    </ligand>
</feature>
<comment type="caution">
    <text evidence="8">The sequence shown here is derived from an EMBL/GenBank/DDBJ whole genome shotgun (WGS) entry which is preliminary data.</text>
</comment>
<feature type="binding site" evidence="7">
    <location>
        <position position="74"/>
    </location>
    <ligand>
        <name>S-adenosyl-L-methionine</name>
        <dbReference type="ChEBI" id="CHEBI:59789"/>
    </ligand>
</feature>
<evidence type="ECO:0000256" key="2">
    <source>
        <dbReference type="ARBA" id="ARBA00003015"/>
    </source>
</evidence>
<feature type="binding site" evidence="7">
    <location>
        <position position="185"/>
    </location>
    <ligand>
        <name>substrate</name>
    </ligand>
</feature>
<evidence type="ECO:0000256" key="4">
    <source>
        <dbReference type="ARBA" id="ARBA00022679"/>
    </source>
</evidence>
<dbReference type="GO" id="GO:0043527">
    <property type="term" value="C:tRNA methyltransferase complex"/>
    <property type="evidence" value="ECO:0007669"/>
    <property type="project" value="TreeGrafter"/>
</dbReference>
<dbReference type="AlphaFoldDB" id="A0A9D9H6B6"/>
<dbReference type="GO" id="GO:0008176">
    <property type="term" value="F:tRNA (guanine(46)-N7)-methyltransferase activity"/>
    <property type="evidence" value="ECO:0007669"/>
    <property type="project" value="UniProtKB-UniRule"/>
</dbReference>
<comment type="similarity">
    <text evidence="7">Belongs to the class I-like SAM-binding methyltransferase superfamily. TrmB family.</text>
</comment>
<keyword evidence="6 7" id="KW-0819">tRNA processing</keyword>
<evidence type="ECO:0000256" key="3">
    <source>
        <dbReference type="ARBA" id="ARBA00022603"/>
    </source>
</evidence>
<feature type="binding site" evidence="7">
    <location>
        <position position="149"/>
    </location>
    <ligand>
        <name>S-adenosyl-L-methionine</name>
        <dbReference type="ChEBI" id="CHEBI:59789"/>
    </ligand>
</feature>
<evidence type="ECO:0000256" key="1">
    <source>
        <dbReference type="ARBA" id="ARBA00000142"/>
    </source>
</evidence>
<gene>
    <name evidence="7 8" type="primary">trmB</name>
    <name evidence="8" type="ORF">IAA97_07360</name>
</gene>
<dbReference type="Pfam" id="PF02390">
    <property type="entry name" value="Methyltransf_4"/>
    <property type="match status" value="1"/>
</dbReference>
<organism evidence="8 9">
    <name type="scientific">Candidatus Ornithospirochaeta stercoripullorum</name>
    <dbReference type="NCBI Taxonomy" id="2840899"/>
    <lineage>
        <taxon>Bacteria</taxon>
        <taxon>Pseudomonadati</taxon>
        <taxon>Spirochaetota</taxon>
        <taxon>Spirochaetia</taxon>
        <taxon>Spirochaetales</taxon>
        <taxon>Spirochaetaceae</taxon>
        <taxon>Spirochaetaceae incertae sedis</taxon>
        <taxon>Candidatus Ornithospirochaeta</taxon>
    </lineage>
</organism>
<comment type="pathway">
    <text evidence="7">tRNA modification; N(7)-methylguanine-tRNA biosynthesis.</text>
</comment>
<dbReference type="InterPro" id="IPR029063">
    <property type="entry name" value="SAM-dependent_MTases_sf"/>
</dbReference>
<protein>
    <recommendedName>
        <fullName evidence="7">tRNA (guanine-N(7)-)-methyltransferase</fullName>
        <ecNumber evidence="7">2.1.1.33</ecNumber>
    </recommendedName>
    <alternativeName>
        <fullName evidence="7">tRNA (guanine(46)-N(7))-methyltransferase</fullName>
    </alternativeName>
    <alternativeName>
        <fullName evidence="7">tRNA(m7G46)-methyltransferase</fullName>
    </alternativeName>
</protein>
<dbReference type="EMBL" id="JADIMT010000086">
    <property type="protein sequence ID" value="MBO8436777.1"/>
    <property type="molecule type" value="Genomic_DNA"/>
</dbReference>
<proteinExistence type="inferred from homology"/>
<dbReference type="PROSITE" id="PS51625">
    <property type="entry name" value="SAM_MT_TRMB"/>
    <property type="match status" value="1"/>
</dbReference>
<accession>A0A9D9H6B6</accession>
<dbReference type="PANTHER" id="PTHR23417">
    <property type="entry name" value="3-DEOXY-D-MANNO-OCTULOSONIC-ACID TRANSFERASE/TRNA GUANINE-N 7 - -METHYLTRANSFERASE"/>
    <property type="match status" value="1"/>
</dbReference>
<dbReference type="HAMAP" id="MF_01057">
    <property type="entry name" value="tRNA_methyltr_TrmB"/>
    <property type="match status" value="1"/>
</dbReference>
<dbReference type="EC" id="2.1.1.33" evidence="7"/>
<dbReference type="SUPFAM" id="SSF53335">
    <property type="entry name" value="S-adenosyl-L-methionine-dependent methyltransferases"/>
    <property type="match status" value="1"/>
</dbReference>
<evidence type="ECO:0000256" key="7">
    <source>
        <dbReference type="HAMAP-Rule" id="MF_01057"/>
    </source>
</evidence>
<comment type="caution">
    <text evidence="7">Lacks conserved residue(s) required for the propagation of feature annotation.</text>
</comment>